<dbReference type="RefSeq" id="WP_162359236.1">
    <property type="nucleotide sequence ID" value="NZ_CP048209.1"/>
</dbReference>
<evidence type="ECO:0000256" key="8">
    <source>
        <dbReference type="SAM" id="Phobius"/>
    </source>
</evidence>
<evidence type="ECO:0000256" key="6">
    <source>
        <dbReference type="ARBA" id="ARBA00022989"/>
    </source>
</evidence>
<dbReference type="InterPro" id="IPR004761">
    <property type="entry name" value="Spore_GerAB"/>
</dbReference>
<feature type="transmembrane region" description="Helical" evidence="8">
    <location>
        <begin position="183"/>
        <end position="204"/>
    </location>
</feature>
<accession>A0A6C0G740</accession>
<feature type="transmembrane region" description="Helical" evidence="8">
    <location>
        <begin position="12"/>
        <end position="33"/>
    </location>
</feature>
<evidence type="ECO:0000313" key="9">
    <source>
        <dbReference type="EMBL" id="QHT62805.1"/>
    </source>
</evidence>
<keyword evidence="10" id="KW-1185">Reference proteome</keyword>
<comment type="subcellular location">
    <subcellularLocation>
        <location evidence="1">Membrane</location>
        <topology evidence="1">Multi-pass membrane protein</topology>
    </subcellularLocation>
</comment>
<protein>
    <submittedName>
        <fullName evidence="9">Endospore germination permease</fullName>
    </submittedName>
</protein>
<dbReference type="PANTHER" id="PTHR34975">
    <property type="entry name" value="SPORE GERMINATION PROTEIN A2"/>
    <property type="match status" value="1"/>
</dbReference>
<dbReference type="Gene3D" id="1.20.1740.10">
    <property type="entry name" value="Amino acid/polyamine transporter I"/>
    <property type="match status" value="1"/>
</dbReference>
<evidence type="ECO:0000313" key="10">
    <source>
        <dbReference type="Proteomes" id="UP000476064"/>
    </source>
</evidence>
<dbReference type="KEGG" id="plyc:GXP70_24370"/>
<sequence>MREMRIGGKQLFWLMAVMQSGMTILLTVNPAVMAAGRDAWLSTAAAGLLGVLSAFVHARVNRRFPRQTLVDFAGRIVGKGVAQAIILLYLLFWYVVLAMILRQYTEFILSTILPSTPLLVPLVLLLLVGVYVTVMGIEALARCAELFGPFILLGIFVPLLLTADDMDMGNVLPVYADSGWMTIMQGSLPTLSFLGDCVIMWMLYAFVPEGHKGPKYVMLGVGISGFLTCAAAFLAIGVMGEGQSANITYPYFNLIRNTSYFDFVQNLDSLVIAIWIVSVFVKVSLYLFACAYGTAQWLKVRRWRRTLWFVAPAVFVISLIPRDFVESSVLFPQKIAIPYILPIHVFGIPLLLWAIAAKRGASERASREPAGKN</sequence>
<feature type="transmembrane region" description="Helical" evidence="8">
    <location>
        <begin position="107"/>
        <end position="134"/>
    </location>
</feature>
<keyword evidence="4" id="KW-0309">Germination</keyword>
<dbReference type="GO" id="GO:0009847">
    <property type="term" value="P:spore germination"/>
    <property type="evidence" value="ECO:0007669"/>
    <property type="project" value="InterPro"/>
</dbReference>
<dbReference type="Pfam" id="PF03845">
    <property type="entry name" value="Spore_permease"/>
    <property type="match status" value="1"/>
</dbReference>
<dbReference type="NCBIfam" id="TIGR00912">
    <property type="entry name" value="2A0309"/>
    <property type="match status" value="1"/>
</dbReference>
<organism evidence="9 10">
    <name type="scientific">Paenibacillus lycopersici</name>
    <dbReference type="NCBI Taxonomy" id="2704462"/>
    <lineage>
        <taxon>Bacteria</taxon>
        <taxon>Bacillati</taxon>
        <taxon>Bacillota</taxon>
        <taxon>Bacilli</taxon>
        <taxon>Bacillales</taxon>
        <taxon>Paenibacillaceae</taxon>
        <taxon>Paenibacillus</taxon>
    </lineage>
</organism>
<evidence type="ECO:0000256" key="7">
    <source>
        <dbReference type="ARBA" id="ARBA00023136"/>
    </source>
</evidence>
<keyword evidence="5 8" id="KW-0812">Transmembrane</keyword>
<dbReference type="GO" id="GO:0016020">
    <property type="term" value="C:membrane"/>
    <property type="evidence" value="ECO:0007669"/>
    <property type="project" value="UniProtKB-SubCell"/>
</dbReference>
<evidence type="ECO:0000256" key="2">
    <source>
        <dbReference type="ARBA" id="ARBA00007998"/>
    </source>
</evidence>
<feature type="transmembrane region" description="Helical" evidence="8">
    <location>
        <begin position="306"/>
        <end position="324"/>
    </location>
</feature>
<dbReference type="EMBL" id="CP048209">
    <property type="protein sequence ID" value="QHT62805.1"/>
    <property type="molecule type" value="Genomic_DNA"/>
</dbReference>
<evidence type="ECO:0000256" key="5">
    <source>
        <dbReference type="ARBA" id="ARBA00022692"/>
    </source>
</evidence>
<keyword evidence="6 8" id="KW-1133">Transmembrane helix</keyword>
<evidence type="ECO:0000256" key="3">
    <source>
        <dbReference type="ARBA" id="ARBA00022448"/>
    </source>
</evidence>
<evidence type="ECO:0000256" key="1">
    <source>
        <dbReference type="ARBA" id="ARBA00004141"/>
    </source>
</evidence>
<keyword evidence="3" id="KW-0813">Transport</keyword>
<feature type="transmembrane region" description="Helical" evidence="8">
    <location>
        <begin position="270"/>
        <end position="294"/>
    </location>
</feature>
<feature type="transmembrane region" description="Helical" evidence="8">
    <location>
        <begin position="81"/>
        <end position="101"/>
    </location>
</feature>
<dbReference type="Proteomes" id="UP000476064">
    <property type="component" value="Chromosome"/>
</dbReference>
<feature type="transmembrane region" description="Helical" evidence="8">
    <location>
        <begin position="216"/>
        <end position="239"/>
    </location>
</feature>
<feature type="transmembrane region" description="Helical" evidence="8">
    <location>
        <begin position="336"/>
        <end position="357"/>
    </location>
</feature>
<proteinExistence type="inferred from homology"/>
<reference evidence="9 10" key="1">
    <citation type="submission" date="2020-01" db="EMBL/GenBank/DDBJ databases">
        <title>Paenibacillus sp. nov., isolated from tomato rhizosphere.</title>
        <authorList>
            <person name="Weon H.-Y."/>
            <person name="Lee S.A."/>
        </authorList>
    </citation>
    <scope>NUCLEOTIDE SEQUENCE [LARGE SCALE GENOMIC DNA]</scope>
    <source>
        <strain evidence="9 10">12200R-189</strain>
    </source>
</reference>
<comment type="similarity">
    <text evidence="2">Belongs to the amino acid-polyamine-organocation (APC) superfamily. Spore germination protein (SGP) (TC 2.A.3.9) family.</text>
</comment>
<keyword evidence="7 8" id="KW-0472">Membrane</keyword>
<dbReference type="AlphaFoldDB" id="A0A6C0G740"/>
<feature type="transmembrane region" description="Helical" evidence="8">
    <location>
        <begin position="39"/>
        <end position="60"/>
    </location>
</feature>
<name>A0A6C0G740_9BACL</name>
<gene>
    <name evidence="9" type="ORF">GXP70_24370</name>
</gene>
<dbReference type="PANTHER" id="PTHR34975:SF2">
    <property type="entry name" value="SPORE GERMINATION PROTEIN A2"/>
    <property type="match status" value="1"/>
</dbReference>
<evidence type="ECO:0000256" key="4">
    <source>
        <dbReference type="ARBA" id="ARBA00022544"/>
    </source>
</evidence>
<feature type="transmembrane region" description="Helical" evidence="8">
    <location>
        <begin position="146"/>
        <end position="163"/>
    </location>
</feature>